<comment type="caution">
    <text evidence="2">The sequence shown here is derived from an EMBL/GenBank/DDBJ whole genome shotgun (WGS) entry which is preliminary data.</text>
</comment>
<feature type="region of interest" description="Disordered" evidence="1">
    <location>
        <begin position="502"/>
        <end position="536"/>
    </location>
</feature>
<evidence type="ECO:0000313" key="3">
    <source>
        <dbReference type="Proteomes" id="UP001213000"/>
    </source>
</evidence>
<reference evidence="2" key="1">
    <citation type="submission" date="2022-07" db="EMBL/GenBank/DDBJ databases">
        <title>Genome Sequence of Leucocoprinus birnbaumii.</title>
        <authorList>
            <person name="Buettner E."/>
        </authorList>
    </citation>
    <scope>NUCLEOTIDE SEQUENCE</scope>
    <source>
        <strain evidence="2">VT141</strain>
    </source>
</reference>
<dbReference type="Proteomes" id="UP001213000">
    <property type="component" value="Unassembled WGS sequence"/>
</dbReference>
<keyword evidence="3" id="KW-1185">Reference proteome</keyword>
<dbReference type="AlphaFoldDB" id="A0AAD5VM99"/>
<evidence type="ECO:0000256" key="1">
    <source>
        <dbReference type="SAM" id="MobiDB-lite"/>
    </source>
</evidence>
<evidence type="ECO:0000313" key="2">
    <source>
        <dbReference type="EMBL" id="KAJ3564158.1"/>
    </source>
</evidence>
<sequence length="728" mass="82804">MWTFARDSRGNLVFPPFRREGSGQFDIQNGPIDIHFKLDWFTGADAKLIGVLESTNNTATNRASDGKPLRETLVITTPNADWLPQINLGTQDVKVYHDGRWGTSDFAQWPQWYFDEQDHFPYILRKPKPQALEHHPLRYLWFVPEIDHFVFMNGGEEVGRFAPLVGRELYKIRTKLLDEVMECRCPDGGTQTKLYRLANHMKHTTTSILNTPQSYLDAMYTFTAAQRYCLEVRALLDKITHWDVMGPVKKPRPVNNSILGCVTDRAPVVNGLYEMGVPVWYVRPLTHLTPSMTILKQRACTPPADFGIDLTPWPGCPSFYTGPLDRGIYKLLQNWQPGAVKKFPLEAISTADSETVPPTPTATSLSSTPYSTAVAQSRVSSKSSTKLFTLNKQLFDAKTLPHHPEPLEAWKIGLKSIDQNSEIIDHSLRSLFRGYAFPPPLIFSSPNEERNIDNMLAWILVRPSWISLVSNPNRTRPLPGPQQWRDFLNKVALDLELVRKDTRNAPPGTLNTTSSTVDTNAQPSTESQPCKGAGKKKRILARRHNIKDAIPEIFAFPIPSKSELHFIEWQERRVWDDGVVHLSSQDRKLVIWDSQEHQFRLELLTLDRIILASVWATEDGRGAREQKHKAIWPDGVCFLLGIPPGGTGMGAAEVKTRFTFIKALQDIVVDWPFEEAQKLRAIIFCESEESWNQSKMEEFEKQAGKLYCQQFFAHFGRPPCIPHLFPAI</sequence>
<proteinExistence type="predicted"/>
<dbReference type="EMBL" id="JANIEX010000688">
    <property type="protein sequence ID" value="KAJ3564158.1"/>
    <property type="molecule type" value="Genomic_DNA"/>
</dbReference>
<accession>A0AAD5VM99</accession>
<organism evidence="2 3">
    <name type="scientific">Leucocoprinus birnbaumii</name>
    <dbReference type="NCBI Taxonomy" id="56174"/>
    <lineage>
        <taxon>Eukaryota</taxon>
        <taxon>Fungi</taxon>
        <taxon>Dikarya</taxon>
        <taxon>Basidiomycota</taxon>
        <taxon>Agaricomycotina</taxon>
        <taxon>Agaricomycetes</taxon>
        <taxon>Agaricomycetidae</taxon>
        <taxon>Agaricales</taxon>
        <taxon>Agaricineae</taxon>
        <taxon>Agaricaceae</taxon>
        <taxon>Leucocoprinus</taxon>
    </lineage>
</organism>
<feature type="compositionally biased region" description="Polar residues" evidence="1">
    <location>
        <begin position="509"/>
        <end position="528"/>
    </location>
</feature>
<name>A0AAD5VM99_9AGAR</name>
<protein>
    <submittedName>
        <fullName evidence="2">Uncharacterized protein</fullName>
    </submittedName>
</protein>
<gene>
    <name evidence="2" type="ORF">NP233_g8475</name>
</gene>